<organism evidence="7 8">
    <name type="scientific">Galerina marginata (strain CBS 339.88)</name>
    <dbReference type="NCBI Taxonomy" id="685588"/>
    <lineage>
        <taxon>Eukaryota</taxon>
        <taxon>Fungi</taxon>
        <taxon>Dikarya</taxon>
        <taxon>Basidiomycota</taxon>
        <taxon>Agaricomycotina</taxon>
        <taxon>Agaricomycetes</taxon>
        <taxon>Agaricomycetidae</taxon>
        <taxon>Agaricales</taxon>
        <taxon>Agaricineae</taxon>
        <taxon>Strophariaceae</taxon>
        <taxon>Galerina</taxon>
    </lineage>
</organism>
<dbReference type="InterPro" id="IPR000182">
    <property type="entry name" value="GNAT_dom"/>
</dbReference>
<keyword evidence="4" id="KW-0653">Protein transport</keyword>
<dbReference type="OrthoDB" id="30840at2759"/>
<sequence>MDSSPNVVFDYVSPDDLSLALEIEQHGYPPDEAATESSFRLRQSQAGSLFLGAYEETAGSRTLIGYICSTLSPATTLTHDSMSTHVPNSSSVCIHSVCVSHSHRRKGVGLALLKEYITRLERANVEGSARYERVLLIAHDDLRDFYEKAGFEWLGKSNVVHGSKPWFEMRRNLASPNEVVNPPPRIPEENQPIPPGVLEALTRKKDVIPSSRLISDFPNTILDLLDSDDQSGVSVNKYDLLCPRTSCGSIILKKGVGKWVERTSVQMEPSGYVQDDLPPLPTPPETAQWWLITPSPMEFENIGFTRPVQPLVESGKSLKLLTCAECDLGPLGWCEVGGSEFWLACSRVGYRG</sequence>
<dbReference type="SUPFAM" id="SSF51316">
    <property type="entry name" value="Mss4-like"/>
    <property type="match status" value="1"/>
</dbReference>
<dbReference type="Pfam" id="PF04421">
    <property type="entry name" value="Mss4"/>
    <property type="match status" value="1"/>
</dbReference>
<keyword evidence="1" id="KW-0813">Transport</keyword>
<keyword evidence="5" id="KW-0012">Acyltransferase</keyword>
<evidence type="ECO:0000256" key="2">
    <source>
        <dbReference type="ARBA" id="ARBA00022658"/>
    </source>
</evidence>
<dbReference type="PROSITE" id="PS51796">
    <property type="entry name" value="MSS4"/>
    <property type="match status" value="1"/>
</dbReference>
<evidence type="ECO:0000256" key="5">
    <source>
        <dbReference type="ARBA" id="ARBA00023315"/>
    </source>
</evidence>
<dbReference type="STRING" id="685588.A0A067SH36"/>
<proteinExistence type="predicted"/>
<dbReference type="AlphaFoldDB" id="A0A067SH36"/>
<keyword evidence="8" id="KW-1185">Reference proteome</keyword>
<keyword evidence="2" id="KW-0344">Guanine-nucleotide releasing factor</keyword>
<dbReference type="GO" id="GO:0004059">
    <property type="term" value="F:aralkylamine N-acetyltransferase activity"/>
    <property type="evidence" value="ECO:0007669"/>
    <property type="project" value="TreeGrafter"/>
</dbReference>
<evidence type="ECO:0000259" key="6">
    <source>
        <dbReference type="PROSITE" id="PS51186"/>
    </source>
</evidence>
<accession>A0A067SH36</accession>
<evidence type="ECO:0000313" key="8">
    <source>
        <dbReference type="Proteomes" id="UP000027222"/>
    </source>
</evidence>
<dbReference type="HOGENOM" id="CLU_070381_0_0_1"/>
<name>A0A067SH36_GALM3</name>
<keyword evidence="3" id="KW-0808">Transferase</keyword>
<dbReference type="Proteomes" id="UP000027222">
    <property type="component" value="Unassembled WGS sequence"/>
</dbReference>
<protein>
    <recommendedName>
        <fullName evidence="6">N-acetyltransferase domain-containing protein</fullName>
    </recommendedName>
</protein>
<evidence type="ECO:0000256" key="1">
    <source>
        <dbReference type="ARBA" id="ARBA00022448"/>
    </source>
</evidence>
<dbReference type="SUPFAM" id="SSF55729">
    <property type="entry name" value="Acyl-CoA N-acyltransferases (Nat)"/>
    <property type="match status" value="1"/>
</dbReference>
<dbReference type="GO" id="GO:0015031">
    <property type="term" value="P:protein transport"/>
    <property type="evidence" value="ECO:0007669"/>
    <property type="project" value="UniProtKB-KW"/>
</dbReference>
<gene>
    <name evidence="7" type="ORF">GALMADRAFT_255154</name>
</gene>
<dbReference type="PANTHER" id="PTHR10908:SF0">
    <property type="entry name" value="SEROTONIN N-ACETYLTRANSFERASE"/>
    <property type="match status" value="1"/>
</dbReference>
<dbReference type="CDD" id="cd04301">
    <property type="entry name" value="NAT_SF"/>
    <property type="match status" value="1"/>
</dbReference>
<dbReference type="InterPro" id="IPR007515">
    <property type="entry name" value="Mss4"/>
</dbReference>
<dbReference type="InterPro" id="IPR051635">
    <property type="entry name" value="SNAT-like"/>
</dbReference>
<dbReference type="Gene3D" id="2.170.150.10">
    <property type="entry name" value="Metal Binding Protein, Guanine Nucleotide Exchange Factor, Chain A"/>
    <property type="match status" value="1"/>
</dbReference>
<dbReference type="PANTHER" id="PTHR10908">
    <property type="entry name" value="SEROTONIN N-ACETYLTRANSFERASE"/>
    <property type="match status" value="1"/>
</dbReference>
<dbReference type="GO" id="GO:0007264">
    <property type="term" value="P:small GTPase-mediated signal transduction"/>
    <property type="evidence" value="ECO:0007669"/>
    <property type="project" value="InterPro"/>
</dbReference>
<dbReference type="GO" id="GO:0005737">
    <property type="term" value="C:cytoplasm"/>
    <property type="evidence" value="ECO:0007669"/>
    <property type="project" value="TreeGrafter"/>
</dbReference>
<dbReference type="InterPro" id="IPR011057">
    <property type="entry name" value="Mss4-like_sf"/>
</dbReference>
<dbReference type="InterPro" id="IPR016181">
    <property type="entry name" value="Acyl_CoA_acyltransferase"/>
</dbReference>
<dbReference type="GO" id="GO:0005085">
    <property type="term" value="F:guanyl-nucleotide exchange factor activity"/>
    <property type="evidence" value="ECO:0007669"/>
    <property type="project" value="UniProtKB-KW"/>
</dbReference>
<dbReference type="InterPro" id="IPR011323">
    <property type="entry name" value="Mss4/transl-control_tumour"/>
</dbReference>
<evidence type="ECO:0000256" key="4">
    <source>
        <dbReference type="ARBA" id="ARBA00022927"/>
    </source>
</evidence>
<dbReference type="Gene3D" id="3.40.630.30">
    <property type="match status" value="1"/>
</dbReference>
<dbReference type="Pfam" id="PF13673">
    <property type="entry name" value="Acetyltransf_10"/>
    <property type="match status" value="1"/>
</dbReference>
<evidence type="ECO:0000313" key="7">
    <source>
        <dbReference type="EMBL" id="KDR70260.1"/>
    </source>
</evidence>
<evidence type="ECO:0000256" key="3">
    <source>
        <dbReference type="ARBA" id="ARBA00022679"/>
    </source>
</evidence>
<dbReference type="PROSITE" id="PS51186">
    <property type="entry name" value="GNAT"/>
    <property type="match status" value="1"/>
</dbReference>
<dbReference type="EMBL" id="KL142398">
    <property type="protein sequence ID" value="KDR70260.1"/>
    <property type="molecule type" value="Genomic_DNA"/>
</dbReference>
<reference evidence="8" key="1">
    <citation type="journal article" date="2014" name="Proc. Natl. Acad. Sci. U.S.A.">
        <title>Extensive sampling of basidiomycete genomes demonstrates inadequacy of the white-rot/brown-rot paradigm for wood decay fungi.</title>
        <authorList>
            <person name="Riley R."/>
            <person name="Salamov A.A."/>
            <person name="Brown D.W."/>
            <person name="Nagy L.G."/>
            <person name="Floudas D."/>
            <person name="Held B.W."/>
            <person name="Levasseur A."/>
            <person name="Lombard V."/>
            <person name="Morin E."/>
            <person name="Otillar R."/>
            <person name="Lindquist E.A."/>
            <person name="Sun H."/>
            <person name="LaButti K.M."/>
            <person name="Schmutz J."/>
            <person name="Jabbour D."/>
            <person name="Luo H."/>
            <person name="Baker S.E."/>
            <person name="Pisabarro A.G."/>
            <person name="Walton J.D."/>
            <person name="Blanchette R.A."/>
            <person name="Henrissat B."/>
            <person name="Martin F."/>
            <person name="Cullen D."/>
            <person name="Hibbett D.S."/>
            <person name="Grigoriev I.V."/>
        </authorList>
    </citation>
    <scope>NUCLEOTIDE SEQUENCE [LARGE SCALE GENOMIC DNA]</scope>
    <source>
        <strain evidence="8">CBS 339.88</strain>
    </source>
</reference>
<feature type="domain" description="N-acetyltransferase" evidence="6">
    <location>
        <begin position="7"/>
        <end position="174"/>
    </location>
</feature>